<dbReference type="PANTHER" id="PTHR22880">
    <property type="entry name" value="FALZ-RELATED BROMODOMAIN-CONTAINING PROTEINS"/>
    <property type="match status" value="1"/>
</dbReference>
<keyword evidence="9" id="KW-1185">Reference proteome</keyword>
<dbReference type="FunFam" id="1.20.920.10:FF:000002">
    <property type="entry name" value="Bromodomain-containing protein 4"/>
    <property type="match status" value="1"/>
</dbReference>
<accession>R7TPM0</accession>
<dbReference type="InterPro" id="IPR018359">
    <property type="entry name" value="Bromodomain_CS"/>
</dbReference>
<evidence type="ECO:0000259" key="5">
    <source>
        <dbReference type="PROSITE" id="PS50014"/>
    </source>
</evidence>
<feature type="compositionally biased region" description="Basic and acidic residues" evidence="4">
    <location>
        <begin position="1135"/>
        <end position="1147"/>
    </location>
</feature>
<dbReference type="EMBL" id="KB309928">
    <property type="protein sequence ID" value="ELT92995.1"/>
    <property type="molecule type" value="Genomic_DNA"/>
</dbReference>
<evidence type="ECO:0000313" key="9">
    <source>
        <dbReference type="Proteomes" id="UP000014760"/>
    </source>
</evidence>
<dbReference type="PROSITE" id="PS50014">
    <property type="entry name" value="BROMODOMAIN_2"/>
    <property type="match status" value="2"/>
</dbReference>
<dbReference type="InterPro" id="IPR027353">
    <property type="entry name" value="NET_dom"/>
</dbReference>
<dbReference type="Proteomes" id="UP000014760">
    <property type="component" value="Unassembled WGS sequence"/>
</dbReference>
<feature type="compositionally biased region" description="Low complexity" evidence="4">
    <location>
        <begin position="230"/>
        <end position="245"/>
    </location>
</feature>
<keyword evidence="2 3" id="KW-0103">Bromodomain</keyword>
<dbReference type="SMART" id="SM00297">
    <property type="entry name" value="BROMO"/>
    <property type="match status" value="2"/>
</dbReference>
<evidence type="ECO:0000256" key="2">
    <source>
        <dbReference type="ARBA" id="ARBA00023117"/>
    </source>
</evidence>
<dbReference type="Pfam" id="PF17105">
    <property type="entry name" value="BRD4_CDT"/>
    <property type="match status" value="1"/>
</dbReference>
<dbReference type="FunFam" id="1.20.920.10:FF:000003">
    <property type="entry name" value="Bromodomain-containing protein 2"/>
    <property type="match status" value="1"/>
</dbReference>
<feature type="compositionally biased region" description="Low complexity" evidence="4">
    <location>
        <begin position="818"/>
        <end position="828"/>
    </location>
</feature>
<dbReference type="FunCoup" id="R7TPM0">
    <property type="interactions" value="1230"/>
</dbReference>
<feature type="compositionally biased region" description="Basic residues" evidence="4">
    <location>
        <begin position="653"/>
        <end position="667"/>
    </location>
</feature>
<dbReference type="EnsemblMetazoa" id="CapteT169335">
    <property type="protein sequence ID" value="CapteP169335"/>
    <property type="gene ID" value="CapteG169335"/>
</dbReference>
<dbReference type="STRING" id="283909.R7TPM0"/>
<feature type="compositionally biased region" description="Basic residues" evidence="4">
    <location>
        <begin position="512"/>
        <end position="523"/>
    </location>
</feature>
<dbReference type="PRINTS" id="PR00503">
    <property type="entry name" value="BROMODOMAIN"/>
</dbReference>
<dbReference type="InterPro" id="IPR031354">
    <property type="entry name" value="BRD4_CDT"/>
</dbReference>
<dbReference type="Gene3D" id="1.20.1270.220">
    <property type="match status" value="1"/>
</dbReference>
<dbReference type="GO" id="GO:0006338">
    <property type="term" value="P:chromatin remodeling"/>
    <property type="evidence" value="ECO:0007669"/>
    <property type="project" value="TreeGrafter"/>
</dbReference>
<dbReference type="AlphaFoldDB" id="R7TPM0"/>
<dbReference type="Pfam" id="PF00439">
    <property type="entry name" value="Bromodomain"/>
    <property type="match status" value="2"/>
</dbReference>
<feature type="compositionally biased region" description="Basic and acidic residues" evidence="4">
    <location>
        <begin position="501"/>
        <end position="511"/>
    </location>
</feature>
<dbReference type="InterPro" id="IPR038336">
    <property type="entry name" value="NET_sf"/>
</dbReference>
<feature type="compositionally biased region" description="Polar residues" evidence="4">
    <location>
        <begin position="876"/>
        <end position="916"/>
    </location>
</feature>
<gene>
    <name evidence="7" type="ORF">CAPTEDRAFT_169335</name>
</gene>
<dbReference type="InterPro" id="IPR001487">
    <property type="entry name" value="Bromodomain"/>
</dbReference>
<dbReference type="PANTHER" id="PTHR22880:SF225">
    <property type="entry name" value="BROMODOMAIN-CONTAINING PROTEIN BET-1-RELATED"/>
    <property type="match status" value="1"/>
</dbReference>
<feature type="domain" description="Bromo" evidence="5">
    <location>
        <begin position="339"/>
        <end position="411"/>
    </location>
</feature>
<dbReference type="FunFam" id="1.20.1270.220:FF:000001">
    <property type="entry name" value="bromodomain-containing protein 2 isoform X1"/>
    <property type="match status" value="1"/>
</dbReference>
<feature type="compositionally biased region" description="Polar residues" evidence="4">
    <location>
        <begin position="165"/>
        <end position="177"/>
    </location>
</feature>
<organism evidence="7">
    <name type="scientific">Capitella teleta</name>
    <name type="common">Polychaete worm</name>
    <dbReference type="NCBI Taxonomy" id="283909"/>
    <lineage>
        <taxon>Eukaryota</taxon>
        <taxon>Metazoa</taxon>
        <taxon>Spiralia</taxon>
        <taxon>Lophotrochozoa</taxon>
        <taxon>Annelida</taxon>
        <taxon>Polychaeta</taxon>
        <taxon>Sedentaria</taxon>
        <taxon>Scolecida</taxon>
        <taxon>Capitellidae</taxon>
        <taxon>Capitella</taxon>
    </lineage>
</organism>
<protein>
    <recommendedName>
        <fullName evidence="10">Bromodomain-containing protein 2</fullName>
    </recommendedName>
</protein>
<dbReference type="HOGENOM" id="CLU_001499_0_1_1"/>
<feature type="domain" description="NET" evidence="6">
    <location>
        <begin position="578"/>
        <end position="660"/>
    </location>
</feature>
<dbReference type="OrthoDB" id="21449at2759"/>
<dbReference type="CDD" id="cd05498">
    <property type="entry name" value="Bromo_Brdt_II_like"/>
    <property type="match status" value="1"/>
</dbReference>
<feature type="region of interest" description="Disordered" evidence="4">
    <location>
        <begin position="431"/>
        <end position="481"/>
    </location>
</feature>
<dbReference type="EMBL" id="AMQN01002729">
    <property type="status" value="NOT_ANNOTATED_CDS"/>
    <property type="molecule type" value="Genomic_DNA"/>
</dbReference>
<feature type="compositionally biased region" description="Polar residues" evidence="4">
    <location>
        <begin position="982"/>
        <end position="993"/>
    </location>
</feature>
<dbReference type="OMA" id="ERMRWAR"/>
<feature type="compositionally biased region" description="Low complexity" evidence="4">
    <location>
        <begin position="782"/>
        <end position="796"/>
    </location>
</feature>
<feature type="compositionally biased region" description="Low complexity" evidence="4">
    <location>
        <begin position="530"/>
        <end position="542"/>
    </location>
</feature>
<dbReference type="GO" id="GO:0005634">
    <property type="term" value="C:nucleus"/>
    <property type="evidence" value="ECO:0007669"/>
    <property type="project" value="TreeGrafter"/>
</dbReference>
<sequence>MSSENNTQAEDSLSGGQSPVKNADGFFMPMNIPATMPSKPGRLTNQLQYLQKVVLKALWKHQFSWPFHTPVDAVKLNLHDYYKIIKHPMDMGTIKKRLENQYYHRAQECIQDWNQMFTNCYTYNKAGEDITVMCQAVEKQFVLKLSGMPPEEVEIQPPQKKQSKKTISAPATSTGTLNSSAAAAVVPPPTPPPPASVSVPPPPPPATNSAPPAPASSSAMNEYDFPGTPPEESLSGSSSVMGVLPPSQPTKTKKGVKRKADTTTPSAVFPTAPYDPPYEPVANKPKSLNARRESIRQIKRPKKDIPEDHPQHSTKSKKMPLSEQMKYCSGVIKELFAKKHAGYAWPFYKPVDADLLGLHDYHEMIKRPMDLGSIRQKLETREYESPAEFAEEVRLIFTNCYRYNPPESDVVMMAKKLQDVFEMRYARMPDEPLGGESPGSASFAGSVGNLSTKAETEDRVSASSASGSSSDSEDSEAEREKRLKELQEQLRLVQEQLGKLTAEHISKTKEKKEKKKKKRKHKEKDKLPPSAAAAASLSMSLSNKDTTPSSLASSAVRPRGGGKGASRKKSLPPIPGYNSDEEDNAKPMSYDEKRQLSLDINKLPGDKLGRVVHIIQSREPSLKDSNPDEIEIDFETLKPSTLRELEAYVMSCLKKKPRRPYTKRQPGRSKEEATLEKKHELEKRLEDVQGQLGGTPAPKKTPKKGDKSHSGEGGAPSRLSDSSSSSDSDTSSDSSDTSSSDSSDSESEAPKKSKASKVMSQMKSPTSLKVSVPEAVNSHAVTGPSATSTPLLPPTAMKKPSSVAFPKKDHLATPTGRLSSSSPPLLSPNTPVSVGPPVRHILPQQPSRPSGLATAKPQAKPNLNVGSASVLGAILTQPNRTSPPDNNVSNASKPNVKSPSNMSGANLSQNASTLNDKSAPPKMDPMSKFPFSEDSNSPKPAVPSQKPAPPGATFSASGVGMTFGAGSNKNSDGGQHKPSPSGMMSRNTQQLSKAAQEMKVKNSYSWSNLANLTDSPSAAPGGRVATQPQAQRKKPSSSAQESSFEAFRKAAKEKEERERMHREQEEMRKQAKERMAQEHQRREKERQREREEEEALNQAFKAADQATLTKALSGKGSAPSAAPPAPSPSQASIEQQKERERLKEQERRRRAAMASQIDMNAQSELMASFEEML</sequence>
<feature type="compositionally biased region" description="Low complexity" evidence="4">
    <location>
        <begin position="1036"/>
        <end position="1045"/>
    </location>
</feature>
<reference evidence="7 9" key="2">
    <citation type="journal article" date="2013" name="Nature">
        <title>Insights into bilaterian evolution from three spiralian genomes.</title>
        <authorList>
            <person name="Simakov O."/>
            <person name="Marletaz F."/>
            <person name="Cho S.J."/>
            <person name="Edsinger-Gonzales E."/>
            <person name="Havlak P."/>
            <person name="Hellsten U."/>
            <person name="Kuo D.H."/>
            <person name="Larsson T."/>
            <person name="Lv J."/>
            <person name="Arendt D."/>
            <person name="Savage R."/>
            <person name="Osoegawa K."/>
            <person name="de Jong P."/>
            <person name="Grimwood J."/>
            <person name="Chapman J.A."/>
            <person name="Shapiro H."/>
            <person name="Aerts A."/>
            <person name="Otillar R.P."/>
            <person name="Terry A.Y."/>
            <person name="Boore J.L."/>
            <person name="Grigoriev I.V."/>
            <person name="Lindberg D.R."/>
            <person name="Seaver E.C."/>
            <person name="Weisblat D.A."/>
            <person name="Putnam N.H."/>
            <person name="Rokhsar D.S."/>
        </authorList>
    </citation>
    <scope>NUCLEOTIDE SEQUENCE</scope>
    <source>
        <strain evidence="7 9">I ESC-2004</strain>
    </source>
</reference>
<feature type="compositionally biased region" description="Basic and acidic residues" evidence="4">
    <location>
        <begin position="668"/>
        <end position="687"/>
    </location>
</feature>
<dbReference type="SUPFAM" id="SSF47370">
    <property type="entry name" value="Bromodomain"/>
    <property type="match status" value="2"/>
</dbReference>
<feature type="compositionally biased region" description="Polar residues" evidence="4">
    <location>
        <begin position="543"/>
        <end position="553"/>
    </location>
</feature>
<dbReference type="Gene3D" id="1.20.920.10">
    <property type="entry name" value="Bromodomain-like"/>
    <property type="match status" value="2"/>
</dbReference>
<feature type="compositionally biased region" description="Polar residues" evidence="4">
    <location>
        <begin position="1002"/>
        <end position="1016"/>
    </location>
</feature>
<dbReference type="InterPro" id="IPR036427">
    <property type="entry name" value="Bromodomain-like_sf"/>
</dbReference>
<evidence type="ECO:0000256" key="3">
    <source>
        <dbReference type="PROSITE-ProRule" id="PRU00035"/>
    </source>
</evidence>
<dbReference type="GO" id="GO:0000785">
    <property type="term" value="C:chromatin"/>
    <property type="evidence" value="ECO:0007669"/>
    <property type="project" value="TreeGrafter"/>
</dbReference>
<dbReference type="Pfam" id="PF17035">
    <property type="entry name" value="BET"/>
    <property type="match status" value="1"/>
</dbReference>
<feature type="compositionally biased region" description="Polar residues" evidence="4">
    <location>
        <begin position="758"/>
        <end position="769"/>
    </location>
</feature>
<keyword evidence="1" id="KW-0677">Repeat</keyword>
<feature type="compositionally biased region" description="Basic and acidic residues" evidence="4">
    <location>
        <begin position="1046"/>
        <end position="1090"/>
    </location>
</feature>
<dbReference type="InterPro" id="IPR043508">
    <property type="entry name" value="Bromo_Brdt_I"/>
</dbReference>
<dbReference type="GO" id="GO:0006355">
    <property type="term" value="P:regulation of DNA-templated transcription"/>
    <property type="evidence" value="ECO:0007669"/>
    <property type="project" value="TreeGrafter"/>
</dbReference>
<feature type="compositionally biased region" description="Pro residues" evidence="4">
    <location>
        <begin position="186"/>
        <end position="214"/>
    </location>
</feature>
<feature type="domain" description="Bromo" evidence="5">
    <location>
        <begin position="59"/>
        <end position="131"/>
    </location>
</feature>
<dbReference type="PROSITE" id="PS51525">
    <property type="entry name" value="NET"/>
    <property type="match status" value="1"/>
</dbReference>
<dbReference type="PROSITE" id="PS00633">
    <property type="entry name" value="BROMODOMAIN_1"/>
    <property type="match status" value="2"/>
</dbReference>
<evidence type="ECO:0000313" key="7">
    <source>
        <dbReference type="EMBL" id="ELT92995.1"/>
    </source>
</evidence>
<reference evidence="8" key="3">
    <citation type="submission" date="2015-06" db="UniProtKB">
        <authorList>
            <consortium name="EnsemblMetazoa"/>
        </authorList>
    </citation>
    <scope>IDENTIFICATION</scope>
</reference>
<feature type="region of interest" description="Disordered" evidence="4">
    <location>
        <begin position="499"/>
        <end position="593"/>
    </location>
</feature>
<evidence type="ECO:0008006" key="10">
    <source>
        <dbReference type="Google" id="ProtNLM"/>
    </source>
</evidence>
<feature type="region of interest" description="Disordered" evidence="4">
    <location>
        <begin position="152"/>
        <end position="320"/>
    </location>
</feature>
<reference evidence="9" key="1">
    <citation type="submission" date="2012-12" db="EMBL/GenBank/DDBJ databases">
        <authorList>
            <person name="Hellsten U."/>
            <person name="Grimwood J."/>
            <person name="Chapman J.A."/>
            <person name="Shapiro H."/>
            <person name="Aerts A."/>
            <person name="Otillar R.P."/>
            <person name="Terry A.Y."/>
            <person name="Boore J.L."/>
            <person name="Simakov O."/>
            <person name="Marletaz F."/>
            <person name="Cho S.-J."/>
            <person name="Edsinger-Gonzales E."/>
            <person name="Havlak P."/>
            <person name="Kuo D.-H."/>
            <person name="Larsson T."/>
            <person name="Lv J."/>
            <person name="Arendt D."/>
            <person name="Savage R."/>
            <person name="Osoegawa K."/>
            <person name="de Jong P."/>
            <person name="Lindberg D.R."/>
            <person name="Seaver E.C."/>
            <person name="Weisblat D.A."/>
            <person name="Putnam N.H."/>
            <person name="Grigoriev I.V."/>
            <person name="Rokhsar D.S."/>
        </authorList>
    </citation>
    <scope>NUCLEOTIDE SEQUENCE</scope>
    <source>
        <strain evidence="9">I ESC-2004</strain>
    </source>
</reference>
<name>R7TPM0_CAPTE</name>
<dbReference type="InterPro" id="IPR050935">
    <property type="entry name" value="Bromo_chromatin_reader"/>
</dbReference>
<feature type="region of interest" description="Disordered" evidence="4">
    <location>
        <begin position="653"/>
        <end position="1159"/>
    </location>
</feature>
<dbReference type="InterPro" id="IPR043509">
    <property type="entry name" value="Bromo_Brdt_II"/>
</dbReference>
<dbReference type="CDD" id="cd05497">
    <property type="entry name" value="Bromo_Brdt_I_like"/>
    <property type="match status" value="1"/>
</dbReference>
<evidence type="ECO:0000259" key="6">
    <source>
        <dbReference type="PROSITE" id="PS51525"/>
    </source>
</evidence>
<evidence type="ECO:0000313" key="8">
    <source>
        <dbReference type="EnsemblMetazoa" id="CapteP169335"/>
    </source>
</evidence>
<evidence type="ECO:0000256" key="1">
    <source>
        <dbReference type="ARBA" id="ARBA00022737"/>
    </source>
</evidence>
<evidence type="ECO:0000256" key="4">
    <source>
        <dbReference type="SAM" id="MobiDB-lite"/>
    </source>
</evidence>
<feature type="compositionally biased region" description="Low complexity" evidence="4">
    <location>
        <begin position="720"/>
        <end position="742"/>
    </location>
</feature>
<proteinExistence type="predicted"/>
<feature type="compositionally biased region" description="Low complexity" evidence="4">
    <location>
        <begin position="461"/>
        <end position="470"/>
    </location>
</feature>